<keyword evidence="1" id="KW-0472">Membrane</keyword>
<gene>
    <name evidence="2" type="ORF">ACEUDJ_03035</name>
</gene>
<comment type="caution">
    <text evidence="2">The sequence shown here is derived from an EMBL/GenBank/DDBJ whole genome shotgun (WGS) entry which is preliminary data.</text>
</comment>
<organism evidence="2 3">
    <name type="scientific">Aeromonas bivalvium</name>
    <dbReference type="NCBI Taxonomy" id="440079"/>
    <lineage>
        <taxon>Bacteria</taxon>
        <taxon>Pseudomonadati</taxon>
        <taxon>Pseudomonadota</taxon>
        <taxon>Gammaproteobacteria</taxon>
        <taxon>Aeromonadales</taxon>
        <taxon>Aeromonadaceae</taxon>
        <taxon>Aeromonas</taxon>
    </lineage>
</organism>
<keyword evidence="1" id="KW-1133">Transmembrane helix</keyword>
<dbReference type="Proteomes" id="UP001630969">
    <property type="component" value="Unassembled WGS sequence"/>
</dbReference>
<keyword evidence="1" id="KW-0812">Transmembrane</keyword>
<protein>
    <submittedName>
        <fullName evidence="2">Uncharacterized protein</fullName>
    </submittedName>
</protein>
<name>A0ABW9GMV3_9GAMM</name>
<accession>A0ABW9GMV3</accession>
<dbReference type="GeneID" id="97219040"/>
<reference evidence="2 3" key="1">
    <citation type="submission" date="2024-09" db="EMBL/GenBank/DDBJ databases">
        <title>Aeromonas strains Genome sequencing and assembly.</title>
        <authorList>
            <person name="Hu X."/>
            <person name="Tang B."/>
        </authorList>
    </citation>
    <scope>NUCLEOTIDE SEQUENCE [LARGE SCALE GENOMIC DNA]</scope>
    <source>
        <strain evidence="2 3">NB23SCDHY001</strain>
    </source>
</reference>
<feature type="transmembrane region" description="Helical" evidence="1">
    <location>
        <begin position="41"/>
        <end position="61"/>
    </location>
</feature>
<sequence>MMKIVAWVIQALLWGMLCLAPLLLLLALGAALCLGLLAQAYWGWVMAGAGAMGLLLGAWLAERVRHGHGLVSFYGKLMSNRELDGRGA</sequence>
<evidence type="ECO:0000256" key="1">
    <source>
        <dbReference type="SAM" id="Phobius"/>
    </source>
</evidence>
<dbReference type="EMBL" id="JBGXBU010000001">
    <property type="protein sequence ID" value="MFM4891854.1"/>
    <property type="molecule type" value="Genomic_DNA"/>
</dbReference>
<dbReference type="RefSeq" id="WP_052448020.1">
    <property type="nucleotide sequence ID" value="NZ_CDBT01000010.1"/>
</dbReference>
<evidence type="ECO:0000313" key="2">
    <source>
        <dbReference type="EMBL" id="MFM4891854.1"/>
    </source>
</evidence>
<keyword evidence="3" id="KW-1185">Reference proteome</keyword>
<evidence type="ECO:0000313" key="3">
    <source>
        <dbReference type="Proteomes" id="UP001630969"/>
    </source>
</evidence>
<proteinExistence type="predicted"/>